<reference evidence="1 2" key="1">
    <citation type="submission" date="2016-06" db="EMBL/GenBank/DDBJ databases">
        <title>Living apart together: crosstalk between the core and supernumerary genomes in a fungal plant pathogen.</title>
        <authorList>
            <person name="Vanheule A."/>
            <person name="Audenaert K."/>
            <person name="Warris S."/>
            <person name="Van De Geest H."/>
            <person name="Schijlen E."/>
            <person name="Hofte M."/>
            <person name="De Saeger S."/>
            <person name="Haesaert G."/>
            <person name="Waalwijk C."/>
            <person name="Van Der Lee T."/>
        </authorList>
    </citation>
    <scope>NUCLEOTIDE SEQUENCE [LARGE SCALE GENOMIC DNA]</scope>
    <source>
        <strain evidence="1 2">2516</strain>
    </source>
</reference>
<comment type="caution">
    <text evidence="1">The sequence shown here is derived from an EMBL/GenBank/DDBJ whole genome shotgun (WGS) entry which is preliminary data.</text>
</comment>
<dbReference type="EMBL" id="LYXU01000004">
    <property type="protein sequence ID" value="OBS18534.1"/>
    <property type="molecule type" value="Genomic_DNA"/>
</dbReference>
<accession>A0A1B8ADI0</accession>
<protein>
    <submittedName>
        <fullName evidence="1">Uncharacterized protein</fullName>
    </submittedName>
</protein>
<name>A0A1B8ADI0_FUSPO</name>
<sequence>MFTARRCQFRNLIGAVPQFVRPGYFQEHRSKVPETPANSEKNDSHFSGPARSLSCAASKMLNRSIMPAFRPLANLRVSLANPAPQYRRFSATPTRCLSAVFAETENPELNEILIDVQEKIILPAYLPETQRKIVYNPSKSDFMRRNPIVIELDGLEHTFSPIDIKNDIPNSKKALTQATKLMKTKEEWDNIATFLAGYKRAGIKLENEHYLSLIRRACAAQQEYSIIECAKQADKTGLTLKNVSSIALLMSSINQRIYDSTREGRDVLQALKWNQLIWDLIQRPQHKRQESSIHMLAHCRPTIRGLLLFSQAHTIQAQQAAGDSAEKLTKGLRDNLEFILANGVQESYEKQDPISPYYYVRVVAQNIRAMELAQEIVGDDTGKLMYFRDMLEKHVEDFIKAGSENRKGFGLEYERITGRKPDWEKYLTMD</sequence>
<gene>
    <name evidence="1" type="ORF">FPOA_10261</name>
</gene>
<dbReference type="AlphaFoldDB" id="A0A1B8ADI0"/>
<dbReference type="OMA" id="AVIECAK"/>
<keyword evidence="2" id="KW-1185">Reference proteome</keyword>
<evidence type="ECO:0000313" key="1">
    <source>
        <dbReference type="EMBL" id="OBS18534.1"/>
    </source>
</evidence>
<organism evidence="1 2">
    <name type="scientific">Fusarium poae</name>
    <dbReference type="NCBI Taxonomy" id="36050"/>
    <lineage>
        <taxon>Eukaryota</taxon>
        <taxon>Fungi</taxon>
        <taxon>Dikarya</taxon>
        <taxon>Ascomycota</taxon>
        <taxon>Pezizomycotina</taxon>
        <taxon>Sordariomycetes</taxon>
        <taxon>Hypocreomycetidae</taxon>
        <taxon>Hypocreales</taxon>
        <taxon>Nectriaceae</taxon>
        <taxon>Fusarium</taxon>
    </lineage>
</organism>
<proteinExistence type="predicted"/>
<dbReference type="Proteomes" id="UP000091967">
    <property type="component" value="Unassembled WGS sequence"/>
</dbReference>
<evidence type="ECO:0000313" key="2">
    <source>
        <dbReference type="Proteomes" id="UP000091967"/>
    </source>
</evidence>